<dbReference type="AlphaFoldDB" id="A0A1X0J139"/>
<evidence type="ECO:0000256" key="1">
    <source>
        <dbReference type="SAM" id="Phobius"/>
    </source>
</evidence>
<evidence type="ECO:0000313" key="2">
    <source>
        <dbReference type="EMBL" id="ORB55326.1"/>
    </source>
</evidence>
<sequence>MVAACLVRYPTGTRTGAAKPESDLGRTVRKARHTSRDLERCRMIRIVLATFVAFAVVVSCAAPAAADPVNDAANDVGGALCIAISGDPTFNGINRIGNALHERGFSYPDAGRIVRLSVEAYCPWQQPLLDLYVKSARWRTI</sequence>
<dbReference type="EMBL" id="MVII01000019">
    <property type="protein sequence ID" value="ORB55326.1"/>
    <property type="molecule type" value="Genomic_DNA"/>
</dbReference>
<reference evidence="2 3" key="1">
    <citation type="submission" date="2016-12" db="EMBL/GenBank/DDBJ databases">
        <title>The new phylogeny of genus Mycobacterium.</title>
        <authorList>
            <person name="Tortoli E."/>
            <person name="Trovato A."/>
            <person name="Cirillo D.M."/>
        </authorList>
    </citation>
    <scope>NUCLEOTIDE SEQUENCE [LARGE SCALE GENOMIC DNA]</scope>
    <source>
        <strain evidence="2 3">CCUG 66554</strain>
    </source>
</reference>
<feature type="transmembrane region" description="Helical" evidence="1">
    <location>
        <begin position="46"/>
        <end position="66"/>
    </location>
</feature>
<comment type="caution">
    <text evidence="2">The sequence shown here is derived from an EMBL/GenBank/DDBJ whole genome shotgun (WGS) entry which is preliminary data.</text>
</comment>
<dbReference type="Proteomes" id="UP000192434">
    <property type="component" value="Unassembled WGS sequence"/>
</dbReference>
<evidence type="ECO:0008006" key="4">
    <source>
        <dbReference type="Google" id="ProtNLM"/>
    </source>
</evidence>
<accession>A0A1X0J139</accession>
<keyword evidence="1" id="KW-0812">Transmembrane</keyword>
<organism evidence="2 3">
    <name type="scientific">Mycobacteroides saopaulense</name>
    <dbReference type="NCBI Taxonomy" id="1578165"/>
    <lineage>
        <taxon>Bacteria</taxon>
        <taxon>Bacillati</taxon>
        <taxon>Actinomycetota</taxon>
        <taxon>Actinomycetes</taxon>
        <taxon>Mycobacteriales</taxon>
        <taxon>Mycobacteriaceae</taxon>
        <taxon>Mycobacteroides</taxon>
    </lineage>
</organism>
<keyword evidence="1" id="KW-0472">Membrane</keyword>
<evidence type="ECO:0000313" key="3">
    <source>
        <dbReference type="Proteomes" id="UP000192434"/>
    </source>
</evidence>
<protein>
    <recommendedName>
        <fullName evidence="4">DUF732 domain-containing protein</fullName>
    </recommendedName>
</protein>
<proteinExistence type="predicted"/>
<gene>
    <name evidence="2" type="ORF">BST43_15800</name>
</gene>
<keyword evidence="1" id="KW-1133">Transmembrane helix</keyword>
<name>A0A1X0J139_9MYCO</name>